<protein>
    <recommendedName>
        <fullName evidence="2">ERAP1-like C-terminal domain-containing protein</fullName>
    </recommendedName>
</protein>
<dbReference type="OrthoDB" id="10031169at2759"/>
<sequence length="265" mass="30334">IASKIARIVADAVPELLSDIKLFFINLFQYSVERLGWDPKPGGESHLDAMLRGELLATLASFGHDAILKEADRRFRVFLDDRATPLLPPDLRRAVYVAVVLNSSKSDRFGYESLLRLYRETDLSQEKTRILGSLCSCRDLEIINEFLNFLLSSEVRNQDVVFGLAVSLDARETAWNWLKENWDHITKTYGAGFLVTRFISAVVSPFSSYEKAKEVEEFFSSRTKAYIARTLRQSIERVHINAAWSRSIRTEETHLSNTLKQQQLL</sequence>
<proteinExistence type="inferred from homology"/>
<dbReference type="GO" id="GO:0005615">
    <property type="term" value="C:extracellular space"/>
    <property type="evidence" value="ECO:0007669"/>
    <property type="project" value="TreeGrafter"/>
</dbReference>
<dbReference type="EMBL" id="AUSU01006785">
    <property type="protein sequence ID" value="EPS61511.1"/>
    <property type="molecule type" value="Genomic_DNA"/>
</dbReference>
<name>S8CAV9_9LAMI</name>
<dbReference type="GO" id="GO:0006508">
    <property type="term" value="P:proteolysis"/>
    <property type="evidence" value="ECO:0007669"/>
    <property type="project" value="TreeGrafter"/>
</dbReference>
<keyword evidence="4" id="KW-1185">Reference proteome</keyword>
<evidence type="ECO:0000259" key="2">
    <source>
        <dbReference type="Pfam" id="PF11838"/>
    </source>
</evidence>
<evidence type="ECO:0000313" key="4">
    <source>
        <dbReference type="Proteomes" id="UP000015453"/>
    </source>
</evidence>
<feature type="domain" description="ERAP1-like C-terminal" evidence="2">
    <location>
        <begin position="4"/>
        <end position="239"/>
    </location>
</feature>
<dbReference type="InterPro" id="IPR050344">
    <property type="entry name" value="Peptidase_M1_aminopeptidases"/>
</dbReference>
<dbReference type="GO" id="GO:0008270">
    <property type="term" value="F:zinc ion binding"/>
    <property type="evidence" value="ECO:0007669"/>
    <property type="project" value="TreeGrafter"/>
</dbReference>
<dbReference type="GO" id="GO:0070006">
    <property type="term" value="F:metalloaminopeptidase activity"/>
    <property type="evidence" value="ECO:0007669"/>
    <property type="project" value="TreeGrafter"/>
</dbReference>
<dbReference type="Proteomes" id="UP000015453">
    <property type="component" value="Unassembled WGS sequence"/>
</dbReference>
<evidence type="ECO:0000256" key="1">
    <source>
        <dbReference type="ARBA" id="ARBA00010136"/>
    </source>
</evidence>
<dbReference type="GO" id="GO:0043171">
    <property type="term" value="P:peptide catabolic process"/>
    <property type="evidence" value="ECO:0007669"/>
    <property type="project" value="TreeGrafter"/>
</dbReference>
<comment type="similarity">
    <text evidence="1">Belongs to the peptidase M1 family.</text>
</comment>
<dbReference type="InterPro" id="IPR024571">
    <property type="entry name" value="ERAP1-like_C_dom"/>
</dbReference>
<gene>
    <name evidence="3" type="ORF">M569_13287</name>
</gene>
<dbReference type="Pfam" id="PF11838">
    <property type="entry name" value="ERAP1_C"/>
    <property type="match status" value="1"/>
</dbReference>
<dbReference type="Gene3D" id="1.25.50.20">
    <property type="match status" value="1"/>
</dbReference>
<dbReference type="GO" id="GO:0016020">
    <property type="term" value="C:membrane"/>
    <property type="evidence" value="ECO:0007669"/>
    <property type="project" value="TreeGrafter"/>
</dbReference>
<feature type="non-terminal residue" evidence="3">
    <location>
        <position position="265"/>
    </location>
</feature>
<dbReference type="PANTHER" id="PTHR11533">
    <property type="entry name" value="PROTEASE M1 ZINC METALLOPROTEASE"/>
    <property type="match status" value="1"/>
</dbReference>
<dbReference type="AlphaFoldDB" id="S8CAV9"/>
<reference evidence="3 4" key="1">
    <citation type="journal article" date="2013" name="BMC Genomics">
        <title>The miniature genome of a carnivorous plant Genlisea aurea contains a low number of genes and short non-coding sequences.</title>
        <authorList>
            <person name="Leushkin E.V."/>
            <person name="Sutormin R.A."/>
            <person name="Nabieva E.R."/>
            <person name="Penin A.A."/>
            <person name="Kondrashov A.S."/>
            <person name="Logacheva M.D."/>
        </authorList>
    </citation>
    <scope>NUCLEOTIDE SEQUENCE [LARGE SCALE GENOMIC DNA]</scope>
</reference>
<accession>S8CAV9</accession>
<dbReference type="PANTHER" id="PTHR11533:SF174">
    <property type="entry name" value="PUROMYCIN-SENSITIVE AMINOPEPTIDASE-RELATED"/>
    <property type="match status" value="1"/>
</dbReference>
<dbReference type="FunFam" id="1.25.50.20:FF:000002">
    <property type="entry name" value="Aminopeptidase"/>
    <property type="match status" value="1"/>
</dbReference>
<comment type="caution">
    <text evidence="3">The sequence shown here is derived from an EMBL/GenBank/DDBJ whole genome shotgun (WGS) entry which is preliminary data.</text>
</comment>
<dbReference type="GO" id="GO:0042277">
    <property type="term" value="F:peptide binding"/>
    <property type="evidence" value="ECO:0007669"/>
    <property type="project" value="TreeGrafter"/>
</dbReference>
<organism evidence="3 4">
    <name type="scientific">Genlisea aurea</name>
    <dbReference type="NCBI Taxonomy" id="192259"/>
    <lineage>
        <taxon>Eukaryota</taxon>
        <taxon>Viridiplantae</taxon>
        <taxon>Streptophyta</taxon>
        <taxon>Embryophyta</taxon>
        <taxon>Tracheophyta</taxon>
        <taxon>Spermatophyta</taxon>
        <taxon>Magnoliopsida</taxon>
        <taxon>eudicotyledons</taxon>
        <taxon>Gunneridae</taxon>
        <taxon>Pentapetalae</taxon>
        <taxon>asterids</taxon>
        <taxon>lamiids</taxon>
        <taxon>Lamiales</taxon>
        <taxon>Lentibulariaceae</taxon>
        <taxon>Genlisea</taxon>
    </lineage>
</organism>
<evidence type="ECO:0000313" key="3">
    <source>
        <dbReference type="EMBL" id="EPS61511.1"/>
    </source>
</evidence>
<feature type="non-terminal residue" evidence="3">
    <location>
        <position position="1"/>
    </location>
</feature>
<dbReference type="GO" id="GO:0005737">
    <property type="term" value="C:cytoplasm"/>
    <property type="evidence" value="ECO:0007669"/>
    <property type="project" value="TreeGrafter"/>
</dbReference>